<gene>
    <name evidence="4" type="ORF">URODEC1_LOCUS37338</name>
</gene>
<dbReference type="SMART" id="SM00474">
    <property type="entry name" value="35EXOc"/>
    <property type="match status" value="1"/>
</dbReference>
<keyword evidence="2" id="KW-0378">Hydrolase</keyword>
<dbReference type="CDD" id="cd06141">
    <property type="entry name" value="WRN_exo"/>
    <property type="match status" value="1"/>
</dbReference>
<evidence type="ECO:0000256" key="2">
    <source>
        <dbReference type="ARBA" id="ARBA00022801"/>
    </source>
</evidence>
<dbReference type="InterPro" id="IPR051132">
    <property type="entry name" value="3-5_Exonuclease_domain"/>
</dbReference>
<dbReference type="GO" id="GO:0008408">
    <property type="term" value="F:3'-5' exonuclease activity"/>
    <property type="evidence" value="ECO:0007669"/>
    <property type="project" value="UniProtKB-ARBA"/>
</dbReference>
<evidence type="ECO:0000259" key="3">
    <source>
        <dbReference type="SMART" id="SM00474"/>
    </source>
</evidence>
<sequence>MAETKVFTVRFGQDEITTTVTSSGRSVDRWIAETLSLHRPGGARRDIIVGLDVEWRPSFSSALNPAATLQLCVDRRCLIFQLLHADYLPAALLGFLGDRAIHFYGIGVEADAARIRADHGLAVSNTVDLRGYAADYMGRPELRQAGLRGVVAAVLGTNLNKPQRVTMSRWDARTLSDEQVSYACVDAFVSSEVARKLQAMQRQEQIVGFVS</sequence>
<dbReference type="Proteomes" id="UP001497457">
    <property type="component" value="Chromosome 17b"/>
</dbReference>
<reference evidence="4" key="1">
    <citation type="submission" date="2024-10" db="EMBL/GenBank/DDBJ databases">
        <authorList>
            <person name="Ryan C."/>
        </authorList>
    </citation>
    <scope>NUCLEOTIDE SEQUENCE [LARGE SCALE GENOMIC DNA]</scope>
</reference>
<feature type="domain" description="3'-5' exonuclease" evidence="3">
    <location>
        <begin position="17"/>
        <end position="202"/>
    </location>
</feature>
<dbReference type="Pfam" id="PF01612">
    <property type="entry name" value="DNA_pol_A_exo1"/>
    <property type="match status" value="1"/>
</dbReference>
<keyword evidence="5" id="KW-1185">Reference proteome</keyword>
<organism evidence="4 5">
    <name type="scientific">Urochloa decumbens</name>
    <dbReference type="NCBI Taxonomy" id="240449"/>
    <lineage>
        <taxon>Eukaryota</taxon>
        <taxon>Viridiplantae</taxon>
        <taxon>Streptophyta</taxon>
        <taxon>Embryophyta</taxon>
        <taxon>Tracheophyta</taxon>
        <taxon>Spermatophyta</taxon>
        <taxon>Magnoliopsida</taxon>
        <taxon>Liliopsida</taxon>
        <taxon>Poales</taxon>
        <taxon>Poaceae</taxon>
        <taxon>PACMAD clade</taxon>
        <taxon>Panicoideae</taxon>
        <taxon>Panicodae</taxon>
        <taxon>Paniceae</taxon>
        <taxon>Melinidinae</taxon>
        <taxon>Urochloa</taxon>
    </lineage>
</organism>
<dbReference type="InterPro" id="IPR012337">
    <property type="entry name" value="RNaseH-like_sf"/>
</dbReference>
<dbReference type="AlphaFoldDB" id="A0ABC8YXV6"/>
<dbReference type="EMBL" id="OZ075127">
    <property type="protein sequence ID" value="CAL4948337.1"/>
    <property type="molecule type" value="Genomic_DNA"/>
</dbReference>
<name>A0ABC8YXV6_9POAL</name>
<accession>A0ABC8YXV6</accession>
<proteinExistence type="predicted"/>
<protein>
    <recommendedName>
        <fullName evidence="3">3'-5' exonuclease domain-containing protein</fullName>
    </recommendedName>
</protein>
<dbReference type="InterPro" id="IPR036397">
    <property type="entry name" value="RNaseH_sf"/>
</dbReference>
<dbReference type="PANTHER" id="PTHR13620">
    <property type="entry name" value="3-5 EXONUCLEASE"/>
    <property type="match status" value="1"/>
</dbReference>
<dbReference type="FunFam" id="3.30.420.10:FF:000054">
    <property type="entry name" value="Werner Syndrome-like exonuclease"/>
    <property type="match status" value="1"/>
</dbReference>
<evidence type="ECO:0000256" key="1">
    <source>
        <dbReference type="ARBA" id="ARBA00022722"/>
    </source>
</evidence>
<evidence type="ECO:0000313" key="5">
    <source>
        <dbReference type="Proteomes" id="UP001497457"/>
    </source>
</evidence>
<dbReference type="PANTHER" id="PTHR13620:SF83">
    <property type="entry name" value="OS01G0660800 PROTEIN"/>
    <property type="match status" value="1"/>
</dbReference>
<dbReference type="InterPro" id="IPR002562">
    <property type="entry name" value="3'-5'_exonuclease_dom"/>
</dbReference>
<keyword evidence="1" id="KW-0540">Nuclease</keyword>
<evidence type="ECO:0000313" key="4">
    <source>
        <dbReference type="EMBL" id="CAL4948337.1"/>
    </source>
</evidence>
<dbReference type="Gene3D" id="3.30.420.10">
    <property type="entry name" value="Ribonuclease H-like superfamily/Ribonuclease H"/>
    <property type="match status" value="1"/>
</dbReference>
<dbReference type="SUPFAM" id="SSF53098">
    <property type="entry name" value="Ribonuclease H-like"/>
    <property type="match status" value="1"/>
</dbReference>